<protein>
    <submittedName>
        <fullName evidence="1">SagB-type dehydrogenase family enzyme</fullName>
    </submittedName>
</protein>
<accession>A0ACC5MLG0</accession>
<dbReference type="EMBL" id="JACHVR010000005">
    <property type="protein sequence ID" value="MBB2889235.1"/>
    <property type="molecule type" value="Genomic_DNA"/>
</dbReference>
<proteinExistence type="predicted"/>
<evidence type="ECO:0000313" key="2">
    <source>
        <dbReference type="Proteomes" id="UP000589818"/>
    </source>
</evidence>
<organism evidence="1 2">
    <name type="scientific">Pseudomonas umsongensis</name>
    <dbReference type="NCBI Taxonomy" id="198618"/>
    <lineage>
        <taxon>Bacteria</taxon>
        <taxon>Pseudomonadati</taxon>
        <taxon>Pseudomonadota</taxon>
        <taxon>Gammaproteobacteria</taxon>
        <taxon>Pseudomonadales</taxon>
        <taxon>Pseudomonadaceae</taxon>
        <taxon>Pseudomonas</taxon>
    </lineage>
</organism>
<dbReference type="Proteomes" id="UP000589818">
    <property type="component" value="Unassembled WGS sequence"/>
</dbReference>
<gene>
    <name evidence="1" type="ORF">FHR69_005227</name>
</gene>
<sequence length="369" mass="41263">MAPVQSEPPTMQINPYLFILPRTPGQIVWDYKNHKQFELSLEYSSRLTQLINNPELYNDSNIVDTQLLNAGILTTSIQGTVEWGWDELSKIFHIGTKNIPCEHVPQDIHEWSRHYLDHCTEVLAAPAPSNRPTERQARELIDLPKPSCLPKGSLADVLIGRKTCRTFTDAAVSLEAIGTLLYLSLGYLHERENDVDETLVEGLDARRSSPSGGGLNACEGFLHVHNVSGLKPGLYAYHPTDHALSFVNPTPDSPLGQLLCGQHFINNLPVGLFITSRFDKLWWKYEHSRAYRMAFVEAGHISQTFQLVATALGLNTWLTGALADDQVEVLLGIEDSAEQPLFFVGCGYSDGQVMCKELKDLLSRREPQQ</sequence>
<keyword evidence="2" id="KW-1185">Reference proteome</keyword>
<evidence type="ECO:0000313" key="1">
    <source>
        <dbReference type="EMBL" id="MBB2889235.1"/>
    </source>
</evidence>
<comment type="caution">
    <text evidence="1">The sequence shown here is derived from an EMBL/GenBank/DDBJ whole genome shotgun (WGS) entry which is preliminary data.</text>
</comment>
<reference evidence="1" key="1">
    <citation type="submission" date="2020-08" db="EMBL/GenBank/DDBJ databases">
        <title>Plant associated metagenomes--Microbial community diversity and host control of community assembly across model and emerging plant ecological genomics systems.</title>
        <authorList>
            <person name="Dangl J."/>
        </authorList>
    </citation>
    <scope>NUCLEOTIDE SEQUENCE</scope>
    <source>
        <strain evidence="1">KD5</strain>
    </source>
</reference>
<name>A0ACC5MLG0_9PSED</name>